<dbReference type="OrthoDB" id="9000968at2"/>
<accession>A0A4R5DLA1</accession>
<dbReference type="Gene3D" id="1.10.10.10">
    <property type="entry name" value="Winged helix-like DNA-binding domain superfamily/Winged helix DNA-binding domain"/>
    <property type="match status" value="1"/>
</dbReference>
<keyword evidence="1" id="KW-0805">Transcription regulation</keyword>
<evidence type="ECO:0000259" key="5">
    <source>
        <dbReference type="PROSITE" id="PS51078"/>
    </source>
</evidence>
<dbReference type="PANTHER" id="PTHR30136:SF24">
    <property type="entry name" value="HTH-TYPE TRANSCRIPTIONAL REPRESSOR ALLR"/>
    <property type="match status" value="1"/>
</dbReference>
<dbReference type="InParanoid" id="A0A4R5DLA1"/>
<dbReference type="GO" id="GO:0045892">
    <property type="term" value="P:negative regulation of DNA-templated transcription"/>
    <property type="evidence" value="ECO:0007669"/>
    <property type="project" value="TreeGrafter"/>
</dbReference>
<dbReference type="Proteomes" id="UP000294739">
    <property type="component" value="Unassembled WGS sequence"/>
</dbReference>
<evidence type="ECO:0000313" key="6">
    <source>
        <dbReference type="EMBL" id="TDE14197.1"/>
    </source>
</evidence>
<dbReference type="Gene3D" id="3.30.450.40">
    <property type="match status" value="1"/>
</dbReference>
<sequence>MHVTQFACEKYREYGRAGQTPLHERRSRICEARIPSMIYSPRSRSRGPTLQPVVKSAERTMLLFEYLAEHGPATYATITRALGLPNSSGYQLVQTAVSRSFIEFDPATRTYAIGSRLWEVAQAYSADARLVAAAQPVMDRLRNSTKETVQLARLSGLDNVYLAIAESPHPMKLISAVGTRLASHGTGLGKVLLAGLDDAELRERLHDVTLARFTDRTITDTEQLLKVIDEVRVQGYGEDREEYVVGCRCIAIPIKNGSGATVAAMSVSIPTPRFNADLAAKVLRELREAVDEVGKAIGG</sequence>
<dbReference type="EMBL" id="SMKZ01000003">
    <property type="protein sequence ID" value="TDE14197.1"/>
    <property type="molecule type" value="Genomic_DNA"/>
</dbReference>
<dbReference type="InterPro" id="IPR036388">
    <property type="entry name" value="WH-like_DNA-bd_sf"/>
</dbReference>
<dbReference type="PROSITE" id="PS51077">
    <property type="entry name" value="HTH_ICLR"/>
    <property type="match status" value="1"/>
</dbReference>
<dbReference type="PROSITE" id="PS51078">
    <property type="entry name" value="ICLR_ED"/>
    <property type="match status" value="1"/>
</dbReference>
<keyword evidence="2" id="KW-0238">DNA-binding</keyword>
<name>A0A4R5DLA1_9ACTN</name>
<evidence type="ECO:0000256" key="1">
    <source>
        <dbReference type="ARBA" id="ARBA00023015"/>
    </source>
</evidence>
<reference evidence="6 7" key="1">
    <citation type="submission" date="2019-03" db="EMBL/GenBank/DDBJ databases">
        <title>Draft genome sequences of novel Actinobacteria.</title>
        <authorList>
            <person name="Sahin N."/>
            <person name="Ay H."/>
            <person name="Saygin H."/>
        </authorList>
    </citation>
    <scope>NUCLEOTIDE SEQUENCE [LARGE SCALE GENOMIC DNA]</scope>
    <source>
        <strain evidence="6 7">5K138</strain>
    </source>
</reference>
<comment type="caution">
    <text evidence="6">The sequence shown here is derived from an EMBL/GenBank/DDBJ whole genome shotgun (WGS) entry which is preliminary data.</text>
</comment>
<dbReference type="InterPro" id="IPR014757">
    <property type="entry name" value="Tscrpt_reg_IclR_C"/>
</dbReference>
<evidence type="ECO:0000259" key="4">
    <source>
        <dbReference type="PROSITE" id="PS51077"/>
    </source>
</evidence>
<evidence type="ECO:0000256" key="2">
    <source>
        <dbReference type="ARBA" id="ARBA00023125"/>
    </source>
</evidence>
<dbReference type="InterPro" id="IPR005471">
    <property type="entry name" value="Tscrpt_reg_IclR_N"/>
</dbReference>
<feature type="domain" description="IclR-ED" evidence="5">
    <location>
        <begin position="116"/>
        <end position="299"/>
    </location>
</feature>
<dbReference type="InterPro" id="IPR029016">
    <property type="entry name" value="GAF-like_dom_sf"/>
</dbReference>
<dbReference type="GO" id="GO:0003700">
    <property type="term" value="F:DNA-binding transcription factor activity"/>
    <property type="evidence" value="ECO:0007669"/>
    <property type="project" value="TreeGrafter"/>
</dbReference>
<dbReference type="SUPFAM" id="SSF55781">
    <property type="entry name" value="GAF domain-like"/>
    <property type="match status" value="1"/>
</dbReference>
<feature type="domain" description="HTH iclR-type" evidence="4">
    <location>
        <begin position="54"/>
        <end position="115"/>
    </location>
</feature>
<keyword evidence="7" id="KW-1185">Reference proteome</keyword>
<organism evidence="6 7">
    <name type="scientific">Jiangella asiatica</name>
    <dbReference type="NCBI Taxonomy" id="2530372"/>
    <lineage>
        <taxon>Bacteria</taxon>
        <taxon>Bacillati</taxon>
        <taxon>Actinomycetota</taxon>
        <taxon>Actinomycetes</taxon>
        <taxon>Jiangellales</taxon>
        <taxon>Jiangellaceae</taxon>
        <taxon>Jiangella</taxon>
    </lineage>
</organism>
<protein>
    <submittedName>
        <fullName evidence="6">IclR family transcriptional regulator</fullName>
    </submittedName>
</protein>
<dbReference type="InterPro" id="IPR050707">
    <property type="entry name" value="HTH_MetabolicPath_Reg"/>
</dbReference>
<keyword evidence="3" id="KW-0804">Transcription</keyword>
<gene>
    <name evidence="6" type="ORF">E1269_03275</name>
</gene>
<dbReference type="SUPFAM" id="SSF46785">
    <property type="entry name" value="Winged helix' DNA-binding domain"/>
    <property type="match status" value="1"/>
</dbReference>
<dbReference type="FunCoup" id="A0A4R5DLA1">
    <property type="interactions" value="1"/>
</dbReference>
<dbReference type="PANTHER" id="PTHR30136">
    <property type="entry name" value="HELIX-TURN-HELIX TRANSCRIPTIONAL REGULATOR, ICLR FAMILY"/>
    <property type="match status" value="1"/>
</dbReference>
<dbReference type="AlphaFoldDB" id="A0A4R5DLA1"/>
<dbReference type="Pfam" id="PF01614">
    <property type="entry name" value="IclR_C"/>
    <property type="match status" value="1"/>
</dbReference>
<dbReference type="SMART" id="SM00346">
    <property type="entry name" value="HTH_ICLR"/>
    <property type="match status" value="1"/>
</dbReference>
<evidence type="ECO:0000313" key="7">
    <source>
        <dbReference type="Proteomes" id="UP000294739"/>
    </source>
</evidence>
<dbReference type="Pfam" id="PF09339">
    <property type="entry name" value="HTH_IclR"/>
    <property type="match status" value="1"/>
</dbReference>
<proteinExistence type="predicted"/>
<dbReference type="GO" id="GO:0003677">
    <property type="term" value="F:DNA binding"/>
    <property type="evidence" value="ECO:0007669"/>
    <property type="project" value="UniProtKB-KW"/>
</dbReference>
<evidence type="ECO:0000256" key="3">
    <source>
        <dbReference type="ARBA" id="ARBA00023163"/>
    </source>
</evidence>
<dbReference type="InterPro" id="IPR036390">
    <property type="entry name" value="WH_DNA-bd_sf"/>
</dbReference>